<keyword evidence="1" id="KW-0812">Transmembrane</keyword>
<feature type="transmembrane region" description="Helical" evidence="1">
    <location>
        <begin position="200"/>
        <end position="226"/>
    </location>
</feature>
<dbReference type="AlphaFoldDB" id="A0A9W9DA47"/>
<dbReference type="OrthoDB" id="5429634at2759"/>
<gene>
    <name evidence="2" type="ORF">N0V91_003531</name>
</gene>
<keyword evidence="1" id="KW-0472">Membrane</keyword>
<keyword evidence="3" id="KW-1185">Reference proteome</keyword>
<keyword evidence="1" id="KW-1133">Transmembrane helix</keyword>
<dbReference type="EMBL" id="JAPEVA010000018">
    <property type="protein sequence ID" value="KAJ4407866.1"/>
    <property type="molecule type" value="Genomic_DNA"/>
</dbReference>
<dbReference type="Proteomes" id="UP001140510">
    <property type="component" value="Unassembled WGS sequence"/>
</dbReference>
<comment type="caution">
    <text evidence="2">The sequence shown here is derived from an EMBL/GenBank/DDBJ whole genome shotgun (WGS) entry which is preliminary data.</text>
</comment>
<proteinExistence type="predicted"/>
<accession>A0A9W9DA47</accession>
<dbReference type="PANTHER" id="PTHR35395:SF1">
    <property type="entry name" value="DUF6536 DOMAIN-CONTAINING PROTEIN"/>
    <property type="match status" value="1"/>
</dbReference>
<dbReference type="PANTHER" id="PTHR35395">
    <property type="entry name" value="DUF6536 DOMAIN-CONTAINING PROTEIN"/>
    <property type="match status" value="1"/>
</dbReference>
<feature type="transmembrane region" description="Helical" evidence="1">
    <location>
        <begin position="466"/>
        <end position="485"/>
    </location>
</feature>
<evidence type="ECO:0000313" key="2">
    <source>
        <dbReference type="EMBL" id="KAJ4407866.1"/>
    </source>
</evidence>
<organism evidence="2 3">
    <name type="scientific">Didymella pomorum</name>
    <dbReference type="NCBI Taxonomy" id="749634"/>
    <lineage>
        <taxon>Eukaryota</taxon>
        <taxon>Fungi</taxon>
        <taxon>Dikarya</taxon>
        <taxon>Ascomycota</taxon>
        <taxon>Pezizomycotina</taxon>
        <taxon>Dothideomycetes</taxon>
        <taxon>Pleosporomycetidae</taxon>
        <taxon>Pleosporales</taxon>
        <taxon>Pleosporineae</taxon>
        <taxon>Didymellaceae</taxon>
        <taxon>Didymella</taxon>
    </lineage>
</organism>
<protein>
    <submittedName>
        <fullName evidence="2">Uncharacterized protein</fullName>
    </submittedName>
</protein>
<feature type="transmembrane region" description="Helical" evidence="1">
    <location>
        <begin position="304"/>
        <end position="326"/>
    </location>
</feature>
<reference evidence="2" key="1">
    <citation type="submission" date="2022-10" db="EMBL/GenBank/DDBJ databases">
        <title>Tapping the CABI collections for fungal endophytes: first genome assemblies for Collariella, Neodidymelliopsis, Ascochyta clinopodiicola, Didymella pomorum, Didymosphaeria variabile, Neocosmospora piperis and Neocucurbitaria cava.</title>
        <authorList>
            <person name="Hill R."/>
        </authorList>
    </citation>
    <scope>NUCLEOTIDE SEQUENCE</scope>
    <source>
        <strain evidence="2">IMI 355091</strain>
    </source>
</reference>
<sequence length="560" mass="62592">MVIPTIEDWLDGATYNTSGFVGMDLNTTIKDAIISDIDSSWPYSISDNNTYVYGKNASNRIDVPATYREVAADECFDLYNRQYISAVGNVYIIQESPAIWRNLSEWWPQFNSNQTLTWNSSMEGRALSTDGQELTKNASFPFKSMPDFYQSNGWRCPSHTPRTCDTGNPIEVPQNRMDWQPFEARIRHCLVETVEERCNVLFSIPIAALVIVSNVVKAICMALTLYKYRRYSPLVTLGDAIAHFLDYPDPQTKGRCLFSRRHIETQWTWERSRGVKADELGVEPEVYKPKRLLWQSAPSGRRWAATYFSLFLAVLLGISCITRSLIGMPKDIKKLWSIGFGTISGNNLLEIDINLTGAIVIANVPQVLLSYLYLAFNALYTSMFIAREWSAYSHERKPLRVTSPIGQQRDTYWLHVPFRYAAPMMAISGLFHWLTSQSIFVVSIFVMEPYQRMVTRQISTCGFSPIAIILATSLGAAIALGGLIIGRLKFADGMPVASSCSAAISAACHPSSEDANASSLPVQWGAVTHGKRTSNTGEPVGHCAFSSLPVEEPIPGRLYA</sequence>
<name>A0A9W9DA47_9PLEO</name>
<feature type="transmembrane region" description="Helical" evidence="1">
    <location>
        <begin position="424"/>
        <end position="446"/>
    </location>
</feature>
<evidence type="ECO:0000313" key="3">
    <source>
        <dbReference type="Proteomes" id="UP001140510"/>
    </source>
</evidence>
<evidence type="ECO:0000256" key="1">
    <source>
        <dbReference type="SAM" id="Phobius"/>
    </source>
</evidence>